<evidence type="ECO:0000313" key="2">
    <source>
        <dbReference type="Proteomes" id="UP000054995"/>
    </source>
</evidence>
<dbReference type="Proteomes" id="UP000054995">
    <property type="component" value="Unassembled WGS sequence"/>
</dbReference>
<keyword evidence="2" id="KW-1185">Reference proteome</keyword>
<gene>
    <name evidence="1" type="ORF">T4D_12574</name>
</gene>
<comment type="caution">
    <text evidence="1">The sequence shown here is derived from an EMBL/GenBank/DDBJ whole genome shotgun (WGS) entry which is preliminary data.</text>
</comment>
<accession>A0A0V1DLQ3</accession>
<protein>
    <submittedName>
        <fullName evidence="1">Uncharacterized protein</fullName>
    </submittedName>
</protein>
<organism evidence="1 2">
    <name type="scientific">Trichinella pseudospiralis</name>
    <name type="common">Parasitic roundworm</name>
    <dbReference type="NCBI Taxonomy" id="6337"/>
    <lineage>
        <taxon>Eukaryota</taxon>
        <taxon>Metazoa</taxon>
        <taxon>Ecdysozoa</taxon>
        <taxon>Nematoda</taxon>
        <taxon>Enoplea</taxon>
        <taxon>Dorylaimia</taxon>
        <taxon>Trichinellida</taxon>
        <taxon>Trichinellidae</taxon>
        <taxon>Trichinella</taxon>
    </lineage>
</organism>
<dbReference type="AlphaFoldDB" id="A0A0V1DLQ3"/>
<name>A0A0V1DLQ3_TRIPS</name>
<sequence length="45" mass="5333">MDYAMQWMLSEIEPLSAINQPFSLTHQYCQNWGNYTTFDLPDFQG</sequence>
<evidence type="ECO:0000313" key="1">
    <source>
        <dbReference type="EMBL" id="KRY62528.1"/>
    </source>
</evidence>
<reference evidence="1 2" key="1">
    <citation type="submission" date="2015-01" db="EMBL/GenBank/DDBJ databases">
        <title>Evolution of Trichinella species and genotypes.</title>
        <authorList>
            <person name="Korhonen P.K."/>
            <person name="Edoardo P."/>
            <person name="Giuseppe L.R."/>
            <person name="Gasser R.B."/>
        </authorList>
    </citation>
    <scope>NUCLEOTIDE SEQUENCE [LARGE SCALE GENOMIC DNA]</scope>
    <source>
        <strain evidence="1">ISS470</strain>
    </source>
</reference>
<dbReference type="EMBL" id="JYDT01003290">
    <property type="protein sequence ID" value="KRY62528.1"/>
    <property type="molecule type" value="Genomic_DNA"/>
</dbReference>
<proteinExistence type="predicted"/>